<feature type="repeat" description="PPR" evidence="2">
    <location>
        <begin position="357"/>
        <end position="391"/>
    </location>
</feature>
<feature type="repeat" description="PPR" evidence="2">
    <location>
        <begin position="256"/>
        <end position="290"/>
    </location>
</feature>
<evidence type="ECO:0000313" key="4">
    <source>
        <dbReference type="Proteomes" id="UP001168877"/>
    </source>
</evidence>
<dbReference type="PROSITE" id="PS51375">
    <property type="entry name" value="PPR"/>
    <property type="match status" value="4"/>
</dbReference>
<evidence type="ECO:0000313" key="3">
    <source>
        <dbReference type="EMBL" id="KAK0582744.1"/>
    </source>
</evidence>
<protein>
    <recommendedName>
        <fullName evidence="5">Pentatricopeptide repeat-containing protein</fullName>
    </recommendedName>
</protein>
<organism evidence="3 4">
    <name type="scientific">Acer saccharum</name>
    <name type="common">Sugar maple</name>
    <dbReference type="NCBI Taxonomy" id="4024"/>
    <lineage>
        <taxon>Eukaryota</taxon>
        <taxon>Viridiplantae</taxon>
        <taxon>Streptophyta</taxon>
        <taxon>Embryophyta</taxon>
        <taxon>Tracheophyta</taxon>
        <taxon>Spermatophyta</taxon>
        <taxon>Magnoliopsida</taxon>
        <taxon>eudicotyledons</taxon>
        <taxon>Gunneridae</taxon>
        <taxon>Pentapetalae</taxon>
        <taxon>rosids</taxon>
        <taxon>malvids</taxon>
        <taxon>Sapindales</taxon>
        <taxon>Sapindaceae</taxon>
        <taxon>Hippocastanoideae</taxon>
        <taxon>Acereae</taxon>
        <taxon>Acer</taxon>
    </lineage>
</organism>
<dbReference type="FunFam" id="1.25.40.10:FF:000804">
    <property type="entry name" value="Pentatricopeptide repeat-containing protein, chloroplastic"/>
    <property type="match status" value="1"/>
</dbReference>
<keyword evidence="4" id="KW-1185">Reference proteome</keyword>
<dbReference type="Proteomes" id="UP001168877">
    <property type="component" value="Unassembled WGS sequence"/>
</dbReference>
<gene>
    <name evidence="3" type="ORF">LWI29_029051</name>
</gene>
<dbReference type="GO" id="GO:0003723">
    <property type="term" value="F:RNA binding"/>
    <property type="evidence" value="ECO:0007669"/>
    <property type="project" value="InterPro"/>
</dbReference>
<comment type="caution">
    <text evidence="3">The sequence shown here is derived from an EMBL/GenBank/DDBJ whole genome shotgun (WGS) entry which is preliminary data.</text>
</comment>
<evidence type="ECO:0000256" key="1">
    <source>
        <dbReference type="ARBA" id="ARBA00022737"/>
    </source>
</evidence>
<reference evidence="3" key="1">
    <citation type="journal article" date="2022" name="Plant J.">
        <title>Strategies of tolerance reflected in two North American maple genomes.</title>
        <authorList>
            <person name="McEvoy S.L."/>
            <person name="Sezen U.U."/>
            <person name="Trouern-Trend A."/>
            <person name="McMahon S.M."/>
            <person name="Schaberg P.G."/>
            <person name="Yang J."/>
            <person name="Wegrzyn J.L."/>
            <person name="Swenson N.G."/>
        </authorList>
    </citation>
    <scope>NUCLEOTIDE SEQUENCE</scope>
    <source>
        <strain evidence="3">NS2018</strain>
    </source>
</reference>
<dbReference type="FunFam" id="1.25.40.10:FF:000934">
    <property type="entry name" value="Pentatricopeptide repeat-containing protein"/>
    <property type="match status" value="1"/>
</dbReference>
<dbReference type="Pfam" id="PF13041">
    <property type="entry name" value="PPR_2"/>
    <property type="match status" value="3"/>
</dbReference>
<dbReference type="Gene3D" id="1.25.40.10">
    <property type="entry name" value="Tetratricopeptide repeat domain"/>
    <property type="match status" value="5"/>
</dbReference>
<reference evidence="3" key="2">
    <citation type="submission" date="2023-06" db="EMBL/GenBank/DDBJ databases">
        <authorList>
            <person name="Swenson N.G."/>
            <person name="Wegrzyn J.L."/>
            <person name="Mcevoy S.L."/>
        </authorList>
    </citation>
    <scope>NUCLEOTIDE SEQUENCE</scope>
    <source>
        <strain evidence="3">NS2018</strain>
        <tissue evidence="3">Leaf</tissue>
    </source>
</reference>
<feature type="repeat" description="PPR" evidence="2">
    <location>
        <begin position="194"/>
        <end position="228"/>
    </location>
</feature>
<dbReference type="FunFam" id="1.25.40.10:FF:000031">
    <property type="entry name" value="Pentatricopeptide repeat-containing protein mitochondrial"/>
    <property type="match status" value="1"/>
</dbReference>
<dbReference type="FunFam" id="1.25.40.10:FF:000366">
    <property type="entry name" value="Pentatricopeptide (PPR) repeat-containing protein"/>
    <property type="match status" value="1"/>
</dbReference>
<dbReference type="InterPro" id="IPR046848">
    <property type="entry name" value="E_motif"/>
</dbReference>
<name>A0AA39VDP2_ACESA</name>
<dbReference type="GO" id="GO:0009451">
    <property type="term" value="P:RNA modification"/>
    <property type="evidence" value="ECO:0007669"/>
    <property type="project" value="InterPro"/>
</dbReference>
<dbReference type="InterPro" id="IPR046960">
    <property type="entry name" value="PPR_At4g14850-like_plant"/>
</dbReference>
<dbReference type="InterPro" id="IPR011990">
    <property type="entry name" value="TPR-like_helical_dom_sf"/>
</dbReference>
<sequence>MSVKYVRRTTNFNRFSIPKPLQNHESFTQTQTIANQVKRCSTLKELECIYATMIKTNANQDCFLINQFITSCTTMFHCTDYAILSLTQMKEPNVFVYNALIKGFVHCAHPLKALQFYMLMLRANVFPTSYTFSSLIKACTLLLGISFGKAVHGHIWKYGFDAHVFVQTALIDFYSNLNKISESRRVFDEMPERDVFSWTTMVSAYVRDGYLCSATRLFDEMPEKNIATWNTMIDGYARLGNVGAAELLFNEMPAKDIISWTTMITCYSQNKQFREALYVFNDMKTNGFSPDEVTISSVISACAHLGALDLGKEIHLYLMQNGFNLDVYIGSALIDMYAKCGSLDRSLSVFFKLQEKNLFCWNSIIEGLAVHGFANEALAMFDRMETEKINPNGVTFISILSACTHAGLVKEGLRRFQSMTRKYSISPELEHYGCMVDLLSKSGLLGDALELIRNMKFQPNAVIWGALLGGCKLHRNLEIADIAVKELMVLEPNNSGYYTLLLNMYAEVNRWTEVTKIRVAMKELGIEKRCPGSSWIEMERKIYQFAASDQSHPASEEIYLLLAELDRQMKLAGYRPQLGSIL</sequence>
<evidence type="ECO:0000256" key="2">
    <source>
        <dbReference type="PROSITE-ProRule" id="PRU00708"/>
    </source>
</evidence>
<feature type="repeat" description="PPR" evidence="2">
    <location>
        <begin position="93"/>
        <end position="127"/>
    </location>
</feature>
<dbReference type="Pfam" id="PF20431">
    <property type="entry name" value="E_motif"/>
    <property type="match status" value="1"/>
</dbReference>
<dbReference type="NCBIfam" id="TIGR00756">
    <property type="entry name" value="PPR"/>
    <property type="match status" value="4"/>
</dbReference>
<dbReference type="PANTHER" id="PTHR47926">
    <property type="entry name" value="PENTATRICOPEPTIDE REPEAT-CONTAINING PROTEIN"/>
    <property type="match status" value="1"/>
</dbReference>
<keyword evidence="1" id="KW-0677">Repeat</keyword>
<dbReference type="Pfam" id="PF12854">
    <property type="entry name" value="PPR_1"/>
    <property type="match status" value="1"/>
</dbReference>
<dbReference type="EMBL" id="JAUESC010000384">
    <property type="protein sequence ID" value="KAK0582744.1"/>
    <property type="molecule type" value="Genomic_DNA"/>
</dbReference>
<dbReference type="InterPro" id="IPR002885">
    <property type="entry name" value="PPR_rpt"/>
</dbReference>
<dbReference type="Pfam" id="PF01535">
    <property type="entry name" value="PPR"/>
    <property type="match status" value="2"/>
</dbReference>
<accession>A0AA39VDP2</accession>
<proteinExistence type="predicted"/>
<evidence type="ECO:0008006" key="5">
    <source>
        <dbReference type="Google" id="ProtNLM"/>
    </source>
</evidence>
<dbReference type="AlphaFoldDB" id="A0AA39VDP2"/>
<dbReference type="PANTHER" id="PTHR47926:SF376">
    <property type="entry name" value="TETRATRICOPEPTIDE-LIKE HELICAL DOMAIN SUPERFAMILY"/>
    <property type="match status" value="1"/>
</dbReference>